<dbReference type="InterPro" id="IPR003717">
    <property type="entry name" value="RecO"/>
</dbReference>
<accession>A0A9D9I4R0</accession>
<reference evidence="5" key="1">
    <citation type="submission" date="2020-10" db="EMBL/GenBank/DDBJ databases">
        <authorList>
            <person name="Gilroy R."/>
        </authorList>
    </citation>
    <scope>NUCLEOTIDE SEQUENCE</scope>
    <source>
        <strain evidence="5">10037</strain>
    </source>
</reference>
<feature type="domain" description="DNA replication/recombination mediator RecO N-terminal" evidence="4">
    <location>
        <begin position="1"/>
        <end position="82"/>
    </location>
</feature>
<organism evidence="5 6">
    <name type="scientific">Candidatus Merdivivens pullistercoris</name>
    <dbReference type="NCBI Taxonomy" id="2840873"/>
    <lineage>
        <taxon>Bacteria</taxon>
        <taxon>Pseudomonadati</taxon>
        <taxon>Bacteroidota</taxon>
        <taxon>Bacteroidia</taxon>
        <taxon>Bacteroidales</taxon>
        <taxon>Muribaculaceae</taxon>
        <taxon>Muribaculaceae incertae sedis</taxon>
        <taxon>Candidatus Merdivivens</taxon>
    </lineage>
</organism>
<gene>
    <name evidence="5" type="primary">recO</name>
    <name evidence="5" type="ORF">IAB93_06335</name>
</gene>
<reference evidence="5" key="2">
    <citation type="journal article" date="2021" name="PeerJ">
        <title>Extensive microbial diversity within the chicken gut microbiome revealed by metagenomics and culture.</title>
        <authorList>
            <person name="Gilroy R."/>
            <person name="Ravi A."/>
            <person name="Getino M."/>
            <person name="Pursley I."/>
            <person name="Horton D.L."/>
            <person name="Alikhan N.F."/>
            <person name="Baker D."/>
            <person name="Gharbi K."/>
            <person name="Hall N."/>
            <person name="Watson M."/>
            <person name="Adriaenssens E.M."/>
            <person name="Foster-Nyarko E."/>
            <person name="Jarju S."/>
            <person name="Secka A."/>
            <person name="Antonio M."/>
            <person name="Oren A."/>
            <person name="Chaudhuri R.R."/>
            <person name="La Ragione R."/>
            <person name="Hildebrand F."/>
            <person name="Pallen M.J."/>
        </authorList>
    </citation>
    <scope>NUCLEOTIDE SEQUENCE</scope>
    <source>
        <strain evidence="5">10037</strain>
    </source>
</reference>
<evidence type="ECO:0000256" key="3">
    <source>
        <dbReference type="ARBA" id="ARBA00023204"/>
    </source>
</evidence>
<dbReference type="Gene3D" id="2.40.50.140">
    <property type="entry name" value="Nucleic acid-binding proteins"/>
    <property type="match status" value="1"/>
</dbReference>
<dbReference type="PANTHER" id="PTHR33991">
    <property type="entry name" value="DNA REPAIR PROTEIN RECO"/>
    <property type="match status" value="1"/>
</dbReference>
<dbReference type="Pfam" id="PF11967">
    <property type="entry name" value="RecO_N"/>
    <property type="match status" value="1"/>
</dbReference>
<comment type="caution">
    <text evidence="5">The sequence shown here is derived from an EMBL/GenBank/DDBJ whole genome shotgun (WGS) entry which is preliminary data.</text>
</comment>
<protein>
    <submittedName>
        <fullName evidence="5">DNA repair protein RecO</fullName>
    </submittedName>
</protein>
<evidence type="ECO:0000313" key="5">
    <source>
        <dbReference type="EMBL" id="MBO8465595.1"/>
    </source>
</evidence>
<dbReference type="SUPFAM" id="SSF50249">
    <property type="entry name" value="Nucleic acid-binding proteins"/>
    <property type="match status" value="1"/>
</dbReference>
<dbReference type="PANTHER" id="PTHR33991:SF1">
    <property type="entry name" value="DNA REPAIR PROTEIN RECO"/>
    <property type="match status" value="1"/>
</dbReference>
<keyword evidence="2" id="KW-0233">DNA recombination</keyword>
<dbReference type="NCBIfam" id="TIGR00613">
    <property type="entry name" value="reco"/>
    <property type="match status" value="1"/>
</dbReference>
<keyword evidence="1" id="KW-0227">DNA damage</keyword>
<dbReference type="Proteomes" id="UP000823597">
    <property type="component" value="Unassembled WGS sequence"/>
</dbReference>
<dbReference type="GO" id="GO:0006302">
    <property type="term" value="P:double-strand break repair"/>
    <property type="evidence" value="ECO:0007669"/>
    <property type="project" value="TreeGrafter"/>
</dbReference>
<name>A0A9D9I4R0_9BACT</name>
<sequence length="238" mass="26833">MKREITDIIVLHTTKFGDNSLIVHAVSPLYGRCGMIVKGFGKKGGRNPVSLFQPLNILEAVVDENPKSSLLSLREASMKHPYVSIRRDVLKNCISVFVCELLFRTLSEGSREDGLFEWVEEMALALDAMDGNFSNFHIYFIIGLCRILGFSPNDNFSENDPIFYIATAEFSGGGQSFSLENSLLLHRLLSGGFPECMALPLTGKSRYLFMEDMIRFLEYHIDKPVEIKSLKVLHELLC</sequence>
<evidence type="ECO:0000313" key="6">
    <source>
        <dbReference type="Proteomes" id="UP000823597"/>
    </source>
</evidence>
<dbReference type="InterPro" id="IPR012340">
    <property type="entry name" value="NA-bd_OB-fold"/>
</dbReference>
<dbReference type="GO" id="GO:0006310">
    <property type="term" value="P:DNA recombination"/>
    <property type="evidence" value="ECO:0007669"/>
    <property type="project" value="UniProtKB-KW"/>
</dbReference>
<dbReference type="EMBL" id="JADIME010000066">
    <property type="protein sequence ID" value="MBO8465595.1"/>
    <property type="molecule type" value="Genomic_DNA"/>
</dbReference>
<dbReference type="GO" id="GO:0043590">
    <property type="term" value="C:bacterial nucleoid"/>
    <property type="evidence" value="ECO:0007669"/>
    <property type="project" value="TreeGrafter"/>
</dbReference>
<keyword evidence="3" id="KW-0234">DNA repair</keyword>
<evidence type="ECO:0000256" key="2">
    <source>
        <dbReference type="ARBA" id="ARBA00023172"/>
    </source>
</evidence>
<dbReference type="InterPro" id="IPR022572">
    <property type="entry name" value="DNA_rep/recomb_RecO_N"/>
</dbReference>
<dbReference type="AlphaFoldDB" id="A0A9D9I4R0"/>
<evidence type="ECO:0000259" key="4">
    <source>
        <dbReference type="Pfam" id="PF11967"/>
    </source>
</evidence>
<evidence type="ECO:0000256" key="1">
    <source>
        <dbReference type="ARBA" id="ARBA00022763"/>
    </source>
</evidence>
<dbReference type="Pfam" id="PF02565">
    <property type="entry name" value="RecO_C"/>
    <property type="match status" value="1"/>
</dbReference>
<proteinExistence type="predicted"/>